<dbReference type="GeneID" id="32894257"/>
<keyword evidence="1" id="KW-0472">Membrane</keyword>
<feature type="transmembrane region" description="Helical" evidence="1">
    <location>
        <begin position="130"/>
        <end position="153"/>
    </location>
</feature>
<dbReference type="OrthoDB" id="270777at2157"/>
<dbReference type="Proteomes" id="UP000250088">
    <property type="component" value="Chromosome"/>
</dbReference>
<evidence type="ECO:0000313" key="3">
    <source>
        <dbReference type="EMBL" id="ARS89895.1"/>
    </source>
</evidence>
<evidence type="ECO:0000256" key="1">
    <source>
        <dbReference type="SAM" id="Phobius"/>
    </source>
</evidence>
<feature type="transmembrane region" description="Helical" evidence="1">
    <location>
        <begin position="103"/>
        <end position="124"/>
    </location>
</feature>
<reference evidence="4" key="1">
    <citation type="submission" date="2017-02" db="EMBL/GenBank/DDBJ databases">
        <title>Natronthermophilus aegyptiacus gen. nov.,sp. nov., an aerobic, extremely halophilic alkalithermophilic archaeon isolated from the athalassohaline Wadi An Natrun, Egypt.</title>
        <authorList>
            <person name="Zhao B."/>
        </authorList>
    </citation>
    <scope>NUCLEOTIDE SEQUENCE [LARGE SCALE GENOMIC DNA]</scope>
    <source>
        <strain evidence="4">JW/NM-HA 15</strain>
    </source>
</reference>
<feature type="transmembrane region" description="Helical" evidence="1">
    <location>
        <begin position="174"/>
        <end position="201"/>
    </location>
</feature>
<feature type="domain" description="DUF7978" evidence="2">
    <location>
        <begin position="5"/>
        <end position="199"/>
    </location>
</feature>
<organism evidence="3 4">
    <name type="scientific">Natrarchaeobaculum aegyptiacum</name>
    <dbReference type="NCBI Taxonomy" id="745377"/>
    <lineage>
        <taxon>Archaea</taxon>
        <taxon>Methanobacteriati</taxon>
        <taxon>Methanobacteriota</taxon>
        <taxon>Stenosarchaea group</taxon>
        <taxon>Halobacteria</taxon>
        <taxon>Halobacteriales</taxon>
        <taxon>Natrialbaceae</taxon>
        <taxon>Natrarchaeobaculum</taxon>
    </lineage>
</organism>
<gene>
    <name evidence="3" type="ORF">B1756_09215</name>
</gene>
<dbReference type="InterPro" id="IPR058284">
    <property type="entry name" value="DUF7978"/>
</dbReference>
<evidence type="ECO:0000259" key="2">
    <source>
        <dbReference type="Pfam" id="PF25933"/>
    </source>
</evidence>
<dbReference type="RefSeq" id="WP_086888274.1">
    <property type="nucleotide sequence ID" value="NZ_CP019893.1"/>
</dbReference>
<sequence>MARSRYASTTGVPTGSSVAASAGLGVLAAIVGVLTTYVLVPADVRSAVGEDVASWKAVAWYYYNAHLVEIEVSGGADFGDFGSVSSGGTMDLIAQSETARVSLLYVVPPLVLVLVGAVLAYHLGATNVGAAVSVGAPVTLGYVIVMGLGAVVAETTSEAEFFGIEASGSMAPELVPAVVLGGLLYPLVFATAGAVVVAVLVRK</sequence>
<proteinExistence type="predicted"/>
<keyword evidence="4" id="KW-1185">Reference proteome</keyword>
<dbReference type="EMBL" id="CP019893">
    <property type="protein sequence ID" value="ARS89895.1"/>
    <property type="molecule type" value="Genomic_DNA"/>
</dbReference>
<name>A0A2Z2HUR3_9EURY</name>
<keyword evidence="1" id="KW-0812">Transmembrane</keyword>
<dbReference type="KEGG" id="naj:B1756_09215"/>
<accession>A0A2Z2HUR3</accession>
<dbReference type="Pfam" id="PF25933">
    <property type="entry name" value="DUF7978"/>
    <property type="match status" value="1"/>
</dbReference>
<evidence type="ECO:0000313" key="4">
    <source>
        <dbReference type="Proteomes" id="UP000250088"/>
    </source>
</evidence>
<feature type="transmembrane region" description="Helical" evidence="1">
    <location>
        <begin position="20"/>
        <end position="40"/>
    </location>
</feature>
<protein>
    <recommendedName>
        <fullName evidence="2">DUF7978 domain-containing protein</fullName>
    </recommendedName>
</protein>
<dbReference type="AlphaFoldDB" id="A0A2Z2HUR3"/>
<keyword evidence="1" id="KW-1133">Transmembrane helix</keyword>